<dbReference type="OrthoDB" id="1750606at2759"/>
<protein>
    <submittedName>
        <fullName evidence="2">DUF4283 domain-containing protein</fullName>
    </submittedName>
</protein>
<reference evidence="3" key="1">
    <citation type="submission" date="2016-04" db="EMBL/GenBank/DDBJ databases">
        <title>Cephalotus genome sequencing.</title>
        <authorList>
            <person name="Fukushima K."/>
            <person name="Hasebe M."/>
            <person name="Fang X."/>
        </authorList>
    </citation>
    <scope>NUCLEOTIDE SEQUENCE [LARGE SCALE GENOMIC DNA]</scope>
    <source>
        <strain evidence="3">cv. St1</strain>
    </source>
</reference>
<dbReference type="InterPro" id="IPR025558">
    <property type="entry name" value="DUF4283"/>
</dbReference>
<evidence type="ECO:0000313" key="2">
    <source>
        <dbReference type="EMBL" id="GAV65310.1"/>
    </source>
</evidence>
<feature type="non-terminal residue" evidence="2">
    <location>
        <position position="1"/>
    </location>
</feature>
<keyword evidence="3" id="KW-1185">Reference proteome</keyword>
<dbReference type="Proteomes" id="UP000187406">
    <property type="component" value="Unassembled WGS sequence"/>
</dbReference>
<organism evidence="2 3">
    <name type="scientific">Cephalotus follicularis</name>
    <name type="common">Albany pitcher plant</name>
    <dbReference type="NCBI Taxonomy" id="3775"/>
    <lineage>
        <taxon>Eukaryota</taxon>
        <taxon>Viridiplantae</taxon>
        <taxon>Streptophyta</taxon>
        <taxon>Embryophyta</taxon>
        <taxon>Tracheophyta</taxon>
        <taxon>Spermatophyta</taxon>
        <taxon>Magnoliopsida</taxon>
        <taxon>eudicotyledons</taxon>
        <taxon>Gunneridae</taxon>
        <taxon>Pentapetalae</taxon>
        <taxon>rosids</taxon>
        <taxon>fabids</taxon>
        <taxon>Oxalidales</taxon>
        <taxon>Cephalotaceae</taxon>
        <taxon>Cephalotus</taxon>
    </lineage>
</organism>
<sequence length="191" mass="22538">EEGMDQLWEHLKLTDEEEKDISVDDSMIDNNDPKGFYCLIGSLWKLKYFNKEVLKNRMQSLWRTQYGLKIREVGNNLFLFMFNNDEDRWRVLKSRPWHFDKHILLPEKLSKETRPSPVSLHRASFWVRVFAVPYLCLSVRVGKVIGEAIGELEEVEIHKGRKKSKQFIKLRIGIDVRIPLHRGMKLLVGSS</sequence>
<dbReference type="PANTHER" id="PTHR31286">
    <property type="entry name" value="GLYCINE-RICH CELL WALL STRUCTURAL PROTEIN 1.8-LIKE"/>
    <property type="match status" value="1"/>
</dbReference>
<dbReference type="PANTHER" id="PTHR31286:SF167">
    <property type="entry name" value="OS09G0268800 PROTEIN"/>
    <property type="match status" value="1"/>
</dbReference>
<accession>A0A1Q3BBD8</accession>
<evidence type="ECO:0000259" key="1">
    <source>
        <dbReference type="Pfam" id="PF14111"/>
    </source>
</evidence>
<name>A0A1Q3BBD8_CEPFO</name>
<gene>
    <name evidence="2" type="ORF">CFOL_v3_08825</name>
</gene>
<feature type="domain" description="DUF4283" evidence="1">
    <location>
        <begin position="37"/>
        <end position="116"/>
    </location>
</feature>
<proteinExistence type="predicted"/>
<dbReference type="FunCoup" id="A0A1Q3BBD8">
    <property type="interactions" value="3"/>
</dbReference>
<dbReference type="AlphaFoldDB" id="A0A1Q3BBD8"/>
<dbReference type="InterPro" id="IPR040256">
    <property type="entry name" value="At4g02000-like"/>
</dbReference>
<comment type="caution">
    <text evidence="2">The sequence shown here is derived from an EMBL/GenBank/DDBJ whole genome shotgun (WGS) entry which is preliminary data.</text>
</comment>
<evidence type="ECO:0000313" key="3">
    <source>
        <dbReference type="Proteomes" id="UP000187406"/>
    </source>
</evidence>
<dbReference type="EMBL" id="BDDD01000401">
    <property type="protein sequence ID" value="GAV65310.1"/>
    <property type="molecule type" value="Genomic_DNA"/>
</dbReference>
<dbReference type="InParanoid" id="A0A1Q3BBD8"/>
<dbReference type="Pfam" id="PF14111">
    <property type="entry name" value="DUF4283"/>
    <property type="match status" value="1"/>
</dbReference>